<evidence type="ECO:0000313" key="3">
    <source>
        <dbReference type="EMBL" id="SEH08850.1"/>
    </source>
</evidence>
<dbReference type="InterPro" id="IPR006860">
    <property type="entry name" value="FecR"/>
</dbReference>
<feature type="chain" id="PRO_5014789866" evidence="1">
    <location>
        <begin position="20"/>
        <end position="777"/>
    </location>
</feature>
<dbReference type="Gene3D" id="2.60.40.10">
    <property type="entry name" value="Immunoglobulins"/>
    <property type="match status" value="3"/>
</dbReference>
<keyword evidence="4" id="KW-1185">Reference proteome</keyword>
<keyword evidence="1" id="KW-0732">Signal</keyword>
<accession>A0A1H6FFK5</accession>
<proteinExistence type="predicted"/>
<dbReference type="EC" id="3.4.21.-" evidence="3"/>
<dbReference type="AlphaFoldDB" id="A0A1H6FFK5"/>
<feature type="domain" description="FecR protein" evidence="2">
    <location>
        <begin position="191"/>
        <end position="290"/>
    </location>
</feature>
<dbReference type="Proteomes" id="UP000236724">
    <property type="component" value="Unassembled WGS sequence"/>
</dbReference>
<evidence type="ECO:0000313" key="4">
    <source>
        <dbReference type="Proteomes" id="UP000236724"/>
    </source>
</evidence>
<reference evidence="3 4" key="1">
    <citation type="submission" date="2016-10" db="EMBL/GenBank/DDBJ databases">
        <authorList>
            <person name="de Groot N.N."/>
        </authorList>
    </citation>
    <scope>NUCLEOTIDE SEQUENCE [LARGE SCALE GENOMIC DNA]</scope>
    <source>
        <strain evidence="3">MBHS1</strain>
    </source>
</reference>
<keyword evidence="3" id="KW-0378">Hydrolase</keyword>
<organism evidence="3 4">
    <name type="scientific">Candidatus Venteria ishoeyi</name>
    <dbReference type="NCBI Taxonomy" id="1899563"/>
    <lineage>
        <taxon>Bacteria</taxon>
        <taxon>Pseudomonadati</taxon>
        <taxon>Pseudomonadota</taxon>
        <taxon>Gammaproteobacteria</taxon>
        <taxon>Thiotrichales</taxon>
        <taxon>Thiotrichaceae</taxon>
        <taxon>Venteria</taxon>
    </lineage>
</organism>
<evidence type="ECO:0000259" key="2">
    <source>
        <dbReference type="Pfam" id="PF04773"/>
    </source>
</evidence>
<protein>
    <submittedName>
        <fullName evidence="3">Bacillopeptidase F</fullName>
        <ecNumber evidence="3">3.4.21.-</ecNumber>
    </submittedName>
</protein>
<dbReference type="PANTHER" id="PTHR38731:SF1">
    <property type="entry name" value="FECR PROTEIN DOMAIN-CONTAINING PROTEIN"/>
    <property type="match status" value="1"/>
</dbReference>
<dbReference type="EMBL" id="FMSV02000556">
    <property type="protein sequence ID" value="SEH08850.1"/>
    <property type="molecule type" value="Genomic_DNA"/>
</dbReference>
<dbReference type="PANTHER" id="PTHR38731">
    <property type="entry name" value="LIPL45-RELATED LIPOPROTEIN-RELATED"/>
    <property type="match status" value="1"/>
</dbReference>
<dbReference type="RefSeq" id="WP_103922358.1">
    <property type="nucleotide sequence ID" value="NZ_FMSV02000556.1"/>
</dbReference>
<dbReference type="Pfam" id="PF04773">
    <property type="entry name" value="FecR"/>
    <property type="match status" value="1"/>
</dbReference>
<sequence>MNKPILLLFSLLFSATLQAASPSKTLSVTFTGKETIRQLAQKHLHNPDLWADILHANQLQAVHELKPGTALKIPVSLILNVDKGFKQSQKTIHQAAALGAKILAKKAFNCAIDQQNLAVDARQAGLWQKSLNHINAADKEAKQALSETQKKRNEPVQAVLESLDGDVQQRKINTFYWKKAIPKQVLDEQEKLRTLNASHALIRFRDDSKLHLSENTQIVIQKMRQDRLSKQDNTGVLLNKGDLHALLGGTPNHKQFNLEVKGVRTEIKSKDFWIDKRGKTARFANYEGEIALSSGGHTVRLKSNQGAVVKENQQPSAIKELLPAPLLSEPANYATLYASKRSKQGLSFSWKEQPEARNYWLEIAKDQGFEHLILDKKNLRSTYFILPFPDNGLYYWRVASIDSDSLPSPKSKVRLFKMLHDEQPPYLVIQQPADKVIVRQDSITVSGKTEQQVELRFNNKLLAYAEDGQFQLQLALQEGDNQITLTAIDPAGNQTELSRSISYLPDQKQAIQYDSQLTHRPDTDVVHLLTNRDLFTLRGHTAPNLKIELKTEQGKNFKTISDKQGAFQLNLPLQEGVQAFTVYLTQNSGFQNQKRLLIERDQQPPEITLQPLPSSTRQAQLLIEGEVQDATQLHINAKAVVLQTGRFKHTLHLQQGNNALQLTAKDLAGNSRLWQKNIILDQNPPQLLKHHFSKKYVKGGDVVQLHVQVKDDSGMKSGATYQVRVGKQLLSGYVRLCPDKTCYQGKVVVPLHNQGRIKLESLQLEDYLGNRKNYRFN</sequence>
<dbReference type="InterPro" id="IPR013783">
    <property type="entry name" value="Ig-like_fold"/>
</dbReference>
<dbReference type="GO" id="GO:0016787">
    <property type="term" value="F:hydrolase activity"/>
    <property type="evidence" value="ECO:0007669"/>
    <property type="project" value="UniProtKB-KW"/>
</dbReference>
<dbReference type="OrthoDB" id="9813091at2"/>
<name>A0A1H6FFK5_9GAMM</name>
<gene>
    <name evidence="3" type="primary">bpr</name>
    <name evidence="3" type="ORF">MBHS_04743</name>
</gene>
<feature type="signal peptide" evidence="1">
    <location>
        <begin position="1"/>
        <end position="19"/>
    </location>
</feature>
<evidence type="ECO:0000256" key="1">
    <source>
        <dbReference type="SAM" id="SignalP"/>
    </source>
</evidence>
<dbReference type="Pfam" id="PF09136">
    <property type="entry name" value="Glucodextran_B"/>
    <property type="match status" value="2"/>
</dbReference>